<keyword evidence="1" id="KW-0378">Hydrolase</keyword>
<name>A0A8J6P0N0_9FIRM</name>
<dbReference type="InterPro" id="IPR013780">
    <property type="entry name" value="Glyco_hydro_b"/>
</dbReference>
<evidence type="ECO:0000256" key="1">
    <source>
        <dbReference type="ARBA" id="ARBA00022801"/>
    </source>
</evidence>
<dbReference type="EMBL" id="JACRTL010000003">
    <property type="protein sequence ID" value="MBC8610716.1"/>
    <property type="molecule type" value="Genomic_DNA"/>
</dbReference>
<protein>
    <submittedName>
        <fullName evidence="4">Alpha-galactosidase</fullName>
    </submittedName>
</protein>
<dbReference type="AlphaFoldDB" id="A0A8J6P0N0"/>
<evidence type="ECO:0000313" key="5">
    <source>
        <dbReference type="Proteomes" id="UP000632659"/>
    </source>
</evidence>
<accession>A0A8J6P0N0</accession>
<dbReference type="Pfam" id="PF02065">
    <property type="entry name" value="Melibiase"/>
    <property type="match status" value="1"/>
</dbReference>
<dbReference type="GO" id="GO:0016052">
    <property type="term" value="P:carbohydrate catabolic process"/>
    <property type="evidence" value="ECO:0007669"/>
    <property type="project" value="InterPro"/>
</dbReference>
<sequence>MRFAYTACVDQATWSGVPKLSSESFDGTRTHRIYTEDGGRQRSVCIELHEFADKETGVGQYYLRLKNQIDRPVRLSRADIGIAVEDSPAKLHYYTSYWGDEFTPMTAELSDPFFIEVISGRSNKGYAPWIGLEYEGGFISMNIGWSGNWQAAAGRQEREGLGLFVKMGLSSRDFYLDLAPGEEFVTPEVYISFSAEGLEEACYGMRQYFAKYISLLDKEKLESLPVCYNSWWPFRDILINESRCIDNAKIAGSIGIPNFMLDAGWFGNGLAWEQIRGDWDIENTGKFPHGIQYLGKTINDQGIKFGIWCEIEAAGPEAELNKKRPDLIAKRDGESLGYVCMGNPDTVDWAVGVVDKLVAEYGAHWIKFDFNLDPMSGCNRTDHGHGAGDGLYAHYRGYYRFLEIIHQRYPDLVLENCSSGGLRMDFGILSRMHFTFLSDPDYVDQHLQTFWGATSFIHPVGCYHFTQSQMLEWDNGKDEVQNPISEQMSRTQFDYYIRSAMMSTVGFSYDLTAWPEWCRQRLKEHVRFFQCISKKYIMCGGMFRLTKQPLHRGGGERCPAFQFTAEDGSAYVFAFKLKGALEDDCQICLKGLKPERLYQVHYIDRGNTFTMSGKDLMEKGVKISGTEESSEVISLN</sequence>
<keyword evidence="5" id="KW-1185">Reference proteome</keyword>
<reference evidence="4" key="1">
    <citation type="submission" date="2020-08" db="EMBL/GenBank/DDBJ databases">
        <title>Genome public.</title>
        <authorList>
            <person name="Liu C."/>
            <person name="Sun Q."/>
        </authorList>
    </citation>
    <scope>NUCLEOTIDE SEQUENCE</scope>
    <source>
        <strain evidence="4">NSJ-15</strain>
    </source>
</reference>
<dbReference type="Gene3D" id="3.20.20.70">
    <property type="entry name" value="Aldolase class I"/>
    <property type="match status" value="1"/>
</dbReference>
<dbReference type="CDD" id="cd14791">
    <property type="entry name" value="GH36"/>
    <property type="match status" value="1"/>
</dbReference>
<dbReference type="SUPFAM" id="SSF51445">
    <property type="entry name" value="(Trans)glycosidases"/>
    <property type="match status" value="1"/>
</dbReference>
<dbReference type="RefSeq" id="WP_187536413.1">
    <property type="nucleotide sequence ID" value="NZ_JACRTL010000003.1"/>
</dbReference>
<dbReference type="InterPro" id="IPR031705">
    <property type="entry name" value="Glyco_hydro_36_C"/>
</dbReference>
<dbReference type="Gene3D" id="2.60.40.1180">
    <property type="entry name" value="Golgi alpha-mannosidase II"/>
    <property type="match status" value="1"/>
</dbReference>
<evidence type="ECO:0000259" key="3">
    <source>
        <dbReference type="Pfam" id="PF16874"/>
    </source>
</evidence>
<dbReference type="PRINTS" id="PR00743">
    <property type="entry name" value="GLHYDRLASE36"/>
</dbReference>
<dbReference type="GO" id="GO:0004557">
    <property type="term" value="F:alpha-galactosidase activity"/>
    <property type="evidence" value="ECO:0007669"/>
    <property type="project" value="InterPro"/>
</dbReference>
<dbReference type="Pfam" id="PF16874">
    <property type="entry name" value="Glyco_hydro_36C"/>
    <property type="match status" value="1"/>
</dbReference>
<organism evidence="4 5">
    <name type="scientific">Massiliimalia timonensis</name>
    <dbReference type="NCBI Taxonomy" id="1987501"/>
    <lineage>
        <taxon>Bacteria</taxon>
        <taxon>Bacillati</taxon>
        <taxon>Bacillota</taxon>
        <taxon>Clostridia</taxon>
        <taxon>Eubacteriales</taxon>
        <taxon>Oscillospiraceae</taxon>
        <taxon>Massiliimalia</taxon>
    </lineage>
</organism>
<evidence type="ECO:0000313" key="4">
    <source>
        <dbReference type="EMBL" id="MBC8610716.1"/>
    </source>
</evidence>
<dbReference type="Proteomes" id="UP000632659">
    <property type="component" value="Unassembled WGS sequence"/>
</dbReference>
<comment type="caution">
    <text evidence="4">The sequence shown here is derived from an EMBL/GenBank/DDBJ whole genome shotgun (WGS) entry which is preliminary data.</text>
</comment>
<dbReference type="InterPro" id="IPR038417">
    <property type="entry name" value="Alpga-gal_N_sf"/>
</dbReference>
<dbReference type="InterPro" id="IPR013785">
    <property type="entry name" value="Aldolase_TIM"/>
</dbReference>
<proteinExistence type="predicted"/>
<dbReference type="InterPro" id="IPR017853">
    <property type="entry name" value="GH"/>
</dbReference>
<feature type="domain" description="Glycosyl hydrolase family 36 C-terminal" evidence="3">
    <location>
        <begin position="559"/>
        <end position="630"/>
    </location>
</feature>
<dbReference type="Gene3D" id="2.70.98.60">
    <property type="entry name" value="alpha-galactosidase from lactobacil brevis"/>
    <property type="match status" value="1"/>
</dbReference>
<gene>
    <name evidence="4" type="ORF">H8702_06210</name>
</gene>
<dbReference type="InterPro" id="IPR002252">
    <property type="entry name" value="Glyco_hydro_36"/>
</dbReference>
<keyword evidence="2" id="KW-0326">Glycosidase</keyword>
<evidence type="ECO:0000256" key="2">
    <source>
        <dbReference type="ARBA" id="ARBA00023295"/>
    </source>
</evidence>